<organism evidence="1 2">
    <name type="scientific">Jeotgalibacillus marinus</name>
    <dbReference type="NCBI Taxonomy" id="86667"/>
    <lineage>
        <taxon>Bacteria</taxon>
        <taxon>Bacillati</taxon>
        <taxon>Bacillota</taxon>
        <taxon>Bacilli</taxon>
        <taxon>Bacillales</taxon>
        <taxon>Caryophanaceae</taxon>
        <taxon>Jeotgalibacillus</taxon>
    </lineage>
</organism>
<dbReference type="PANTHER" id="PTHR34796:SF1">
    <property type="entry name" value="EXPRESSED PROTEIN"/>
    <property type="match status" value="1"/>
</dbReference>
<dbReference type="Gene3D" id="1.10.3450.10">
    <property type="entry name" value="TTHA0068-like"/>
    <property type="match status" value="1"/>
</dbReference>
<reference evidence="1 2" key="1">
    <citation type="journal article" date="1979" name="Int. J. Syst. Evol. Microbiol.">
        <title>Bacillus globisporus subsp. marinus subsp. nov.</title>
        <authorList>
            <person name="Liu H."/>
        </authorList>
    </citation>
    <scope>NUCLEOTIDE SEQUENCE [LARGE SCALE GENOMIC DNA]</scope>
    <source>
        <strain evidence="1 2">DSM 1297</strain>
    </source>
</reference>
<sequence>MNKNYPHAYIDYLVHFHGDRDYFECHEILEHYWKEHTRMDRDSIWVGWIQLAVALYHYRRNNLTGALRTVEKAIPKFRLHEQDLPEFGINKKLFLDRMQSLQAAIKSNTPYSSIHLPIEDEALEHICIEKCTDKGFGWRTCSDLSNEMIVERHRLRDRQDIIALRQQELKKRQQKSH</sequence>
<dbReference type="Pfam" id="PF03745">
    <property type="entry name" value="DUF309"/>
    <property type="match status" value="1"/>
</dbReference>
<dbReference type="PANTHER" id="PTHR34796">
    <property type="entry name" value="EXPRESSED PROTEIN"/>
    <property type="match status" value="1"/>
</dbReference>
<proteinExistence type="predicted"/>
<dbReference type="Proteomes" id="UP001556040">
    <property type="component" value="Unassembled WGS sequence"/>
</dbReference>
<comment type="caution">
    <text evidence="1">The sequence shown here is derived from an EMBL/GenBank/DDBJ whole genome shotgun (WGS) entry which is preliminary data.</text>
</comment>
<evidence type="ECO:0000313" key="1">
    <source>
        <dbReference type="EMBL" id="MEW9500263.1"/>
    </source>
</evidence>
<keyword evidence="2" id="KW-1185">Reference proteome</keyword>
<dbReference type="InterPro" id="IPR023203">
    <property type="entry name" value="TTHA0068_sf"/>
</dbReference>
<dbReference type="SUPFAM" id="SSF140663">
    <property type="entry name" value="TTHA0068-like"/>
    <property type="match status" value="1"/>
</dbReference>
<protein>
    <submittedName>
        <fullName evidence="1">DUF309 domain-containing protein</fullName>
    </submittedName>
</protein>
<evidence type="ECO:0000313" key="2">
    <source>
        <dbReference type="Proteomes" id="UP001556040"/>
    </source>
</evidence>
<name>A0ABV3PZJ4_9BACL</name>
<gene>
    <name evidence="1" type="ORF">AB1471_00435</name>
</gene>
<dbReference type="RefSeq" id="WP_367777544.1">
    <property type="nucleotide sequence ID" value="NZ_JBFMIA010000001.1"/>
</dbReference>
<dbReference type="InterPro" id="IPR005500">
    <property type="entry name" value="DUF309"/>
</dbReference>
<dbReference type="EMBL" id="JBFMIA010000001">
    <property type="protein sequence ID" value="MEW9500263.1"/>
    <property type="molecule type" value="Genomic_DNA"/>
</dbReference>
<accession>A0ABV3PZJ4</accession>